<evidence type="ECO:0000313" key="2">
    <source>
        <dbReference type="Proteomes" id="UP000273145"/>
    </source>
</evidence>
<name>A0A3S8RPT7_9BACL</name>
<dbReference type="KEGG" id="plen:EIM92_00935"/>
<evidence type="ECO:0000313" key="1">
    <source>
        <dbReference type="EMBL" id="AZK44932.1"/>
    </source>
</evidence>
<sequence>MNLKGNCTISFIDSSLTMDEIHNILKITPTKIITKGQVISEAINKNADSNKWMYKEVLNEGEEPSEVITRLLNQLQKENIQRITQTCNDAVIGLYLNSEYGQMGFELSTENITILSELKIRLEVHILSLGKVD</sequence>
<dbReference type="Proteomes" id="UP000273145">
    <property type="component" value="Chromosome"/>
</dbReference>
<accession>A0A3S8RPT7</accession>
<keyword evidence="2" id="KW-1185">Reference proteome</keyword>
<dbReference type="InterPro" id="IPR025459">
    <property type="entry name" value="DUF4279"/>
</dbReference>
<reference evidence="1 2" key="1">
    <citation type="submission" date="2018-11" db="EMBL/GenBank/DDBJ databases">
        <title>Genome sequencing of Paenibacillus lentus DSM25539(T).</title>
        <authorList>
            <person name="Kook J.-K."/>
            <person name="Park S.-N."/>
            <person name="Lim Y.K."/>
        </authorList>
    </citation>
    <scope>NUCLEOTIDE SEQUENCE [LARGE SCALE GENOMIC DNA]</scope>
    <source>
        <strain evidence="1 2">DSM 25539</strain>
    </source>
</reference>
<dbReference type="AlphaFoldDB" id="A0A3S8RPT7"/>
<organism evidence="1 2">
    <name type="scientific">Paenibacillus lentus</name>
    <dbReference type="NCBI Taxonomy" id="1338368"/>
    <lineage>
        <taxon>Bacteria</taxon>
        <taxon>Bacillati</taxon>
        <taxon>Bacillota</taxon>
        <taxon>Bacilli</taxon>
        <taxon>Bacillales</taxon>
        <taxon>Paenibacillaceae</taxon>
        <taxon>Paenibacillus</taxon>
    </lineage>
</organism>
<protein>
    <submittedName>
        <fullName evidence="1">DUF4279 domain-containing protein</fullName>
    </submittedName>
</protein>
<gene>
    <name evidence="1" type="ORF">EIM92_00935</name>
</gene>
<dbReference type="OrthoDB" id="2624613at2"/>
<dbReference type="EMBL" id="CP034248">
    <property type="protein sequence ID" value="AZK44932.1"/>
    <property type="molecule type" value="Genomic_DNA"/>
</dbReference>
<dbReference type="RefSeq" id="WP_125081068.1">
    <property type="nucleotide sequence ID" value="NZ_CP034248.1"/>
</dbReference>
<proteinExistence type="predicted"/>
<dbReference type="Pfam" id="PF14106">
    <property type="entry name" value="DUF4279"/>
    <property type="match status" value="1"/>
</dbReference>